<keyword evidence="2" id="KW-1185">Reference proteome</keyword>
<sequence length="120" mass="14426">MENLQEQNQEEERINDRKKKIEEVCKKALYGKVLPDKPINAFGVVHGARNFWLNNRYEVMWINDEIPFTPEKMGARVQNWWDLRANQYEKRMKNRKEKRQMNLKGKELIASECCWTLGNP</sequence>
<comment type="caution">
    <text evidence="1">The sequence shown here is derived from an EMBL/GenBank/DDBJ whole genome shotgun (WGS) entry which is preliminary data.</text>
</comment>
<dbReference type="EMBL" id="DUZY01000001">
    <property type="protein sequence ID" value="DAD20399.1"/>
    <property type="molecule type" value="Genomic_DNA"/>
</dbReference>
<dbReference type="AlphaFoldDB" id="A0A822XMW1"/>
<name>A0A822XMW1_NELNU</name>
<organism evidence="1 2">
    <name type="scientific">Nelumbo nucifera</name>
    <name type="common">Sacred lotus</name>
    <dbReference type="NCBI Taxonomy" id="4432"/>
    <lineage>
        <taxon>Eukaryota</taxon>
        <taxon>Viridiplantae</taxon>
        <taxon>Streptophyta</taxon>
        <taxon>Embryophyta</taxon>
        <taxon>Tracheophyta</taxon>
        <taxon>Spermatophyta</taxon>
        <taxon>Magnoliopsida</taxon>
        <taxon>Proteales</taxon>
        <taxon>Nelumbonaceae</taxon>
        <taxon>Nelumbo</taxon>
    </lineage>
</organism>
<evidence type="ECO:0000313" key="1">
    <source>
        <dbReference type="EMBL" id="DAD20399.1"/>
    </source>
</evidence>
<accession>A0A822XMW1</accession>
<proteinExistence type="predicted"/>
<protein>
    <submittedName>
        <fullName evidence="1">Uncharacterized protein</fullName>
    </submittedName>
</protein>
<evidence type="ECO:0000313" key="2">
    <source>
        <dbReference type="Proteomes" id="UP000607653"/>
    </source>
</evidence>
<reference evidence="1 2" key="1">
    <citation type="journal article" date="2020" name="Mol. Biol. Evol.">
        <title>Distinct Expression and Methylation Patterns for Genes with Different Fates following a Single Whole-Genome Duplication in Flowering Plants.</title>
        <authorList>
            <person name="Shi T."/>
            <person name="Rahmani R.S."/>
            <person name="Gugger P.F."/>
            <person name="Wang M."/>
            <person name="Li H."/>
            <person name="Zhang Y."/>
            <person name="Li Z."/>
            <person name="Wang Q."/>
            <person name="Van de Peer Y."/>
            <person name="Marchal K."/>
            <person name="Chen J."/>
        </authorList>
    </citation>
    <scope>NUCLEOTIDE SEQUENCE [LARGE SCALE GENOMIC DNA]</scope>
    <source>
        <tissue evidence="1">Leaf</tissue>
    </source>
</reference>
<dbReference type="Proteomes" id="UP000607653">
    <property type="component" value="Unassembled WGS sequence"/>
</dbReference>
<gene>
    <name evidence="1" type="ORF">HUJ06_021862</name>
</gene>